<dbReference type="AlphaFoldDB" id="A0A7I8KFW4"/>
<proteinExistence type="inferred from homology"/>
<keyword evidence="12" id="KW-1185">Reference proteome</keyword>
<keyword evidence="7 8" id="KW-0472">Membrane</keyword>
<evidence type="ECO:0000256" key="4">
    <source>
        <dbReference type="ARBA" id="ARBA00022968"/>
    </source>
</evidence>
<dbReference type="InterPro" id="IPR029962">
    <property type="entry name" value="TBL"/>
</dbReference>
<evidence type="ECO:0000313" key="12">
    <source>
        <dbReference type="Proteomes" id="UP000663760"/>
    </source>
</evidence>
<evidence type="ECO:0000256" key="2">
    <source>
        <dbReference type="ARBA" id="ARBA00007727"/>
    </source>
</evidence>
<keyword evidence="5 8" id="KW-1133">Transmembrane helix</keyword>
<evidence type="ECO:0000256" key="6">
    <source>
        <dbReference type="ARBA" id="ARBA00023034"/>
    </source>
</evidence>
<dbReference type="InterPro" id="IPR026057">
    <property type="entry name" value="TBL_C"/>
</dbReference>
<evidence type="ECO:0000259" key="10">
    <source>
        <dbReference type="Pfam" id="PF14416"/>
    </source>
</evidence>
<evidence type="ECO:0000256" key="8">
    <source>
        <dbReference type="SAM" id="Phobius"/>
    </source>
</evidence>
<dbReference type="PANTHER" id="PTHR32285:SF63">
    <property type="entry name" value="OS01G0880400 PROTEIN"/>
    <property type="match status" value="1"/>
</dbReference>
<feature type="transmembrane region" description="Helical" evidence="8">
    <location>
        <begin position="36"/>
        <end position="60"/>
    </location>
</feature>
<evidence type="ECO:0000256" key="1">
    <source>
        <dbReference type="ARBA" id="ARBA00004323"/>
    </source>
</evidence>
<dbReference type="InterPro" id="IPR025846">
    <property type="entry name" value="TBL_N"/>
</dbReference>
<dbReference type="GO" id="GO:1990538">
    <property type="term" value="F:xylan O-acetyltransferase activity"/>
    <property type="evidence" value="ECO:0007669"/>
    <property type="project" value="UniProtKB-ARBA"/>
</dbReference>
<dbReference type="Pfam" id="PF13839">
    <property type="entry name" value="PC-Esterase"/>
    <property type="match status" value="1"/>
</dbReference>
<comment type="similarity">
    <text evidence="2">Belongs to the PC-esterase family. TBL subfamily.</text>
</comment>
<reference evidence="11" key="1">
    <citation type="submission" date="2020-02" db="EMBL/GenBank/DDBJ databases">
        <authorList>
            <person name="Scholz U."/>
            <person name="Mascher M."/>
            <person name="Fiebig A."/>
        </authorList>
    </citation>
    <scope>NUCLEOTIDE SEQUENCE</scope>
</reference>
<evidence type="ECO:0000313" key="11">
    <source>
        <dbReference type="EMBL" id="CAA7396677.1"/>
    </source>
</evidence>
<evidence type="ECO:0000259" key="9">
    <source>
        <dbReference type="Pfam" id="PF13839"/>
    </source>
</evidence>
<keyword evidence="4" id="KW-0735">Signal-anchor</keyword>
<feature type="domain" description="Trichome birefringence-like N-terminal" evidence="10">
    <location>
        <begin position="82"/>
        <end position="134"/>
    </location>
</feature>
<dbReference type="Pfam" id="PF14416">
    <property type="entry name" value="PMR5N"/>
    <property type="match status" value="1"/>
</dbReference>
<dbReference type="Proteomes" id="UP000663760">
    <property type="component" value="Chromosome 5"/>
</dbReference>
<dbReference type="EMBL" id="LR746268">
    <property type="protein sequence ID" value="CAA7396677.1"/>
    <property type="molecule type" value="Genomic_DNA"/>
</dbReference>
<name>A0A7I8KFW4_SPIIN</name>
<organism evidence="11 12">
    <name type="scientific">Spirodela intermedia</name>
    <name type="common">Intermediate duckweed</name>
    <dbReference type="NCBI Taxonomy" id="51605"/>
    <lineage>
        <taxon>Eukaryota</taxon>
        <taxon>Viridiplantae</taxon>
        <taxon>Streptophyta</taxon>
        <taxon>Embryophyta</taxon>
        <taxon>Tracheophyta</taxon>
        <taxon>Spermatophyta</taxon>
        <taxon>Magnoliopsida</taxon>
        <taxon>Liliopsida</taxon>
        <taxon>Araceae</taxon>
        <taxon>Lemnoideae</taxon>
        <taxon>Spirodela</taxon>
    </lineage>
</organism>
<dbReference type="GO" id="GO:0000139">
    <property type="term" value="C:Golgi membrane"/>
    <property type="evidence" value="ECO:0007669"/>
    <property type="project" value="UniProtKB-SubCell"/>
</dbReference>
<evidence type="ECO:0000256" key="7">
    <source>
        <dbReference type="ARBA" id="ARBA00023136"/>
    </source>
</evidence>
<evidence type="ECO:0000256" key="3">
    <source>
        <dbReference type="ARBA" id="ARBA00022692"/>
    </source>
</evidence>
<dbReference type="OrthoDB" id="630188at2759"/>
<evidence type="ECO:0000256" key="5">
    <source>
        <dbReference type="ARBA" id="ARBA00022989"/>
    </source>
</evidence>
<keyword evidence="6" id="KW-0333">Golgi apparatus</keyword>
<dbReference type="PANTHER" id="PTHR32285">
    <property type="entry name" value="PROTEIN TRICHOME BIREFRINGENCE-LIKE 9-RELATED"/>
    <property type="match status" value="1"/>
</dbReference>
<protein>
    <submittedName>
        <fullName evidence="11">Uncharacterized protein</fullName>
    </submittedName>
</protein>
<keyword evidence="3 8" id="KW-0812">Transmembrane</keyword>
<comment type="subcellular location">
    <subcellularLocation>
        <location evidence="1">Golgi apparatus membrane</location>
        <topology evidence="1">Single-pass type II membrane protein</topology>
    </subcellularLocation>
</comment>
<accession>A0A7I8KFW4</accession>
<feature type="domain" description="Trichome birefringence-like C-terminal" evidence="9">
    <location>
        <begin position="135"/>
        <end position="407"/>
    </location>
</feature>
<sequence>MGSANLNRTTSSHISRRNLSFSGPRVSVHRKVWGSLSAYTVATAFFLISSILALGCVLYLSLFRTSIHRGVSPYELIGRTHGCDVFEGSWIPDSSYPLYNSSTCPFAERGFNCLANGRRDTEYLKWRWKPRQCHVPRFDVNQTLESLRGKRVVFVGDSMSRTQWESFICMLMTGVREPKSVYEVKGNNISKRIRFLGVRFHSFNFTVEFFRSVFLVQQGLPPRHGPKRIQSTLKLDKLDDISKKWVDSDVLVFNSGHWWNPGKLFDSGCYFQVGGSLKLGMPITAAFKMAMETWASWVETMVDTDRTHIFFRTFEPSHWSGLNQKVCELTKQPVTEATGEDRSEFVGIITDVVARMRAPVTILNVTSMGAVRSDAHIGPWGDLRPLVDCSHWCLPGVPDAWNELIFHLLANPGIPRPSIRR</sequence>
<gene>
    <name evidence="11" type="ORF">SI8410_05007340</name>
</gene>